<dbReference type="SUPFAM" id="SSF53850">
    <property type="entry name" value="Periplasmic binding protein-like II"/>
    <property type="match status" value="1"/>
</dbReference>
<proteinExistence type="inferred from homology"/>
<keyword evidence="8" id="KW-0325">Glycoprotein</keyword>
<dbReference type="GO" id="GO:0015276">
    <property type="term" value="F:ligand-gated monoatomic ion channel activity"/>
    <property type="evidence" value="ECO:0007669"/>
    <property type="project" value="InterPro"/>
</dbReference>
<evidence type="ECO:0000259" key="11">
    <source>
        <dbReference type="Pfam" id="PF00060"/>
    </source>
</evidence>
<keyword evidence="5 9" id="KW-1133">Transmembrane helix</keyword>
<keyword evidence="10" id="KW-0732">Signal</keyword>
<feature type="transmembrane region" description="Helical" evidence="9">
    <location>
        <begin position="601"/>
        <end position="621"/>
    </location>
</feature>
<evidence type="ECO:0000313" key="12">
    <source>
        <dbReference type="EMBL" id="JAI18087.1"/>
    </source>
</evidence>
<dbReference type="GO" id="GO:0005886">
    <property type="term" value="C:plasma membrane"/>
    <property type="evidence" value="ECO:0007669"/>
    <property type="project" value="UniProtKB-SubCell"/>
</dbReference>
<dbReference type="EMBL" id="GCVX01000143">
    <property type="protein sequence ID" value="JAI18087.1"/>
    <property type="molecule type" value="Transcribed_RNA"/>
</dbReference>
<accession>A0A0K8TUC9</accession>
<evidence type="ECO:0000256" key="9">
    <source>
        <dbReference type="SAM" id="Phobius"/>
    </source>
</evidence>
<comment type="subcellular location">
    <subcellularLocation>
        <location evidence="1">Cell membrane</location>
        <topology evidence="1">Multi-pass membrane protein</topology>
    </subcellularLocation>
</comment>
<evidence type="ECO:0000256" key="8">
    <source>
        <dbReference type="ARBA" id="ARBA00023180"/>
    </source>
</evidence>
<evidence type="ECO:0000256" key="2">
    <source>
        <dbReference type="ARBA" id="ARBA00008685"/>
    </source>
</evidence>
<keyword evidence="3" id="KW-1003">Cell membrane</keyword>
<keyword evidence="4 9" id="KW-0812">Transmembrane</keyword>
<dbReference type="PANTHER" id="PTHR42643:SF24">
    <property type="entry name" value="IONOTROPIC RECEPTOR 60A"/>
    <property type="match status" value="1"/>
</dbReference>
<dbReference type="AlphaFoldDB" id="A0A0K8TUC9"/>
<evidence type="ECO:0000256" key="10">
    <source>
        <dbReference type="SAM" id="SignalP"/>
    </source>
</evidence>
<feature type="transmembrane region" description="Helical" evidence="9">
    <location>
        <begin position="417"/>
        <end position="437"/>
    </location>
</feature>
<dbReference type="Gene3D" id="1.10.287.70">
    <property type="match status" value="1"/>
</dbReference>
<evidence type="ECO:0000256" key="7">
    <source>
        <dbReference type="ARBA" id="ARBA00023170"/>
    </source>
</evidence>
<feature type="chain" id="PRO_5005520526" evidence="10">
    <location>
        <begin position="19"/>
        <end position="647"/>
    </location>
</feature>
<evidence type="ECO:0000256" key="1">
    <source>
        <dbReference type="ARBA" id="ARBA00004651"/>
    </source>
</evidence>
<dbReference type="InterPro" id="IPR001320">
    <property type="entry name" value="Iontro_rcpt_C"/>
</dbReference>
<feature type="domain" description="Ionotropic glutamate receptor C-terminal" evidence="11">
    <location>
        <begin position="361"/>
        <end position="609"/>
    </location>
</feature>
<protein>
    <submittedName>
        <fullName evidence="12">Ionotropic Receptor</fullName>
    </submittedName>
</protein>
<sequence length="647" mass="74315">MRSRLFILYLCFIHFAAAKTNPLLMPSEDSGKLVKAAECVVKMSAKYFVEHKALSGSIIIISMNSMVSIAQRAMIDTIHRGIKSTVMVKDSLFPHANASHFREIAKNYMFILESQQELTRDVIQLNKLPTWNPLAKAVVFYQLQPGEDGEQISIDFINLMRGYKLFKSIIFMFSPENEEVISYSWAPYSDTNCGGKCESVYILDKCTNGKVRQVHSQIDMFPLNMKQCPLVTYAVVSEPYVMPPVRKLTDTAYDDAYEFEKGGEIKLVKLISEFTNMSLIVRMSDVTENWGLIEANGTATGAFGVLRNDSVDLVIGDIEVTRTIRKWFHPTISYTQDEMTWCVPKSAQASTWNNLVIIFQWSTWVATFLSIVIMGLIFHYFYYRENNRKVTKWPTNSWLYTLSMLLGWGASFNPKSATFRILIFAWLFFGLIMGISYESFLRTFLMHPRYEKQISTASDLIRSEIPLGGRGIYRSYFETNNESSFYLYRKYVETSFSDGIRRAALGRNFAAVSSRRQAEYQDQKLGKGRPLLYCFKEGNNLYKYGVVLVAKRWYPMLDRLNNMIRRVSENGLIEKWNQELFIHSVSADSSGVVESLKIQHLLGAFMFIGLMYAFSVLVLIGELAMGSLDKRRNNKTKEKAVYRVKLI</sequence>
<feature type="signal peptide" evidence="10">
    <location>
        <begin position="1"/>
        <end position="18"/>
    </location>
</feature>
<keyword evidence="6 9" id="KW-0472">Membrane</keyword>
<reference evidence="12" key="1">
    <citation type="journal article" date="2015" name="PLoS ONE">
        <title>The Peripheral Olfactory Repertoire of the Lightbrown Apple Moth, Epiphyas postvittana.</title>
        <authorList>
            <person name="Corcoran J.A."/>
            <person name="Jordan M.D."/>
            <person name="Thrimawithana A.H."/>
            <person name="Crowhurst R.N."/>
            <person name="Newcomb R.D."/>
        </authorList>
    </citation>
    <scope>NUCLEOTIDE SEQUENCE</scope>
</reference>
<evidence type="ECO:0000256" key="3">
    <source>
        <dbReference type="ARBA" id="ARBA00022475"/>
    </source>
</evidence>
<organism evidence="12">
    <name type="scientific">Epiphyas postvittana</name>
    <name type="common">Light brown apple moth</name>
    <dbReference type="NCBI Taxonomy" id="65032"/>
    <lineage>
        <taxon>Eukaryota</taxon>
        <taxon>Metazoa</taxon>
        <taxon>Ecdysozoa</taxon>
        <taxon>Arthropoda</taxon>
        <taxon>Hexapoda</taxon>
        <taxon>Insecta</taxon>
        <taxon>Pterygota</taxon>
        <taxon>Neoptera</taxon>
        <taxon>Endopterygota</taxon>
        <taxon>Lepidoptera</taxon>
        <taxon>Glossata</taxon>
        <taxon>Ditrysia</taxon>
        <taxon>Tortricoidea</taxon>
        <taxon>Tortricidae</taxon>
        <taxon>Tortricinae</taxon>
        <taxon>Epiphyas</taxon>
    </lineage>
</organism>
<keyword evidence="7 12" id="KW-0675">Receptor</keyword>
<evidence type="ECO:0000256" key="4">
    <source>
        <dbReference type="ARBA" id="ARBA00022692"/>
    </source>
</evidence>
<name>A0A0K8TUC9_EPIPO</name>
<evidence type="ECO:0000256" key="5">
    <source>
        <dbReference type="ARBA" id="ARBA00022989"/>
    </source>
</evidence>
<evidence type="ECO:0000256" key="6">
    <source>
        <dbReference type="ARBA" id="ARBA00023136"/>
    </source>
</evidence>
<dbReference type="GO" id="GO:0050906">
    <property type="term" value="P:detection of stimulus involved in sensory perception"/>
    <property type="evidence" value="ECO:0007669"/>
    <property type="project" value="UniProtKB-ARBA"/>
</dbReference>
<dbReference type="Pfam" id="PF00060">
    <property type="entry name" value="Lig_chan"/>
    <property type="match status" value="1"/>
</dbReference>
<dbReference type="InterPro" id="IPR052192">
    <property type="entry name" value="Insect_Ionotropic_Sensory_Rcpt"/>
</dbReference>
<feature type="transmembrane region" description="Helical" evidence="9">
    <location>
        <begin position="361"/>
        <end position="383"/>
    </location>
</feature>
<comment type="similarity">
    <text evidence="2">Belongs to the glutamate-gated ion channel (TC 1.A.10.1) family.</text>
</comment>
<dbReference type="PANTHER" id="PTHR42643">
    <property type="entry name" value="IONOTROPIC RECEPTOR 20A-RELATED"/>
    <property type="match status" value="1"/>
</dbReference>